<evidence type="ECO:0000313" key="1">
    <source>
        <dbReference type="EMBL" id="BCR92669.1"/>
    </source>
</evidence>
<dbReference type="KEGG" id="ache:ACHE_80569A"/>
<accession>A0A7R7VXN3</accession>
<reference evidence="1" key="2">
    <citation type="submission" date="2021-02" db="EMBL/GenBank/DDBJ databases">
        <title>Aspergillus chevalieri M1 genome sequence.</title>
        <authorList>
            <person name="Kadooka C."/>
            <person name="Mori K."/>
            <person name="Futagami T."/>
        </authorList>
    </citation>
    <scope>NUCLEOTIDE SEQUENCE</scope>
    <source>
        <strain evidence="1">M1</strain>
    </source>
</reference>
<dbReference type="RefSeq" id="XP_043141182.1">
    <property type="nucleotide sequence ID" value="XM_043283954.1"/>
</dbReference>
<dbReference type="Proteomes" id="UP000637239">
    <property type="component" value="Chromosome 8"/>
</dbReference>
<organism evidence="1 2">
    <name type="scientific">Aspergillus chevalieri</name>
    <name type="common">Eurotium chevalieri</name>
    <dbReference type="NCBI Taxonomy" id="182096"/>
    <lineage>
        <taxon>Eukaryota</taxon>
        <taxon>Fungi</taxon>
        <taxon>Dikarya</taxon>
        <taxon>Ascomycota</taxon>
        <taxon>Pezizomycotina</taxon>
        <taxon>Eurotiomycetes</taxon>
        <taxon>Eurotiomycetidae</taxon>
        <taxon>Eurotiales</taxon>
        <taxon>Aspergillaceae</taxon>
        <taxon>Aspergillus</taxon>
        <taxon>Aspergillus subgen. Aspergillus</taxon>
    </lineage>
</organism>
<dbReference type="AlphaFoldDB" id="A0A7R7VXN3"/>
<protein>
    <submittedName>
        <fullName evidence="1">Uncharacterized protein</fullName>
    </submittedName>
</protein>
<gene>
    <name evidence="1" type="ORF">ACHE_80569A</name>
</gene>
<dbReference type="GeneID" id="66987018"/>
<name>A0A7R7VXN3_ASPCH</name>
<proteinExistence type="predicted"/>
<dbReference type="EMBL" id="AP024423">
    <property type="protein sequence ID" value="BCR92669.1"/>
    <property type="molecule type" value="Genomic_DNA"/>
</dbReference>
<reference evidence="1" key="1">
    <citation type="submission" date="2021-01" db="EMBL/GenBank/DDBJ databases">
        <authorList>
            <consortium name="Aspergillus chevalieri M1 genome sequencing consortium"/>
            <person name="Kazuki M."/>
            <person name="Futagami T."/>
        </authorList>
    </citation>
    <scope>NUCLEOTIDE SEQUENCE</scope>
    <source>
        <strain evidence="1">M1</strain>
    </source>
</reference>
<sequence>MANKLVLLVNGATPESSMDILQRLVSKCDPASFDRGNQDVMDPEYREAVKPDPDQFATNFHPADYGLIKHIEQILLPSICSKEDTHESSTRNSTSLMLIQGHLVCSTSMLTPQALRNRLVLWWCVCPLHSRRWFDCAAPWPESQVRLKCQKCFHHPMGNLLQWLRA</sequence>
<keyword evidence="2" id="KW-1185">Reference proteome</keyword>
<evidence type="ECO:0000313" key="2">
    <source>
        <dbReference type="Proteomes" id="UP000637239"/>
    </source>
</evidence>